<organism evidence="2 3">
    <name type="scientific">Fusarium solani</name>
    <name type="common">Filamentous fungus</name>
    <dbReference type="NCBI Taxonomy" id="169388"/>
    <lineage>
        <taxon>Eukaryota</taxon>
        <taxon>Fungi</taxon>
        <taxon>Dikarya</taxon>
        <taxon>Ascomycota</taxon>
        <taxon>Pezizomycotina</taxon>
        <taxon>Sordariomycetes</taxon>
        <taxon>Hypocreomycetidae</taxon>
        <taxon>Hypocreales</taxon>
        <taxon>Nectriaceae</taxon>
        <taxon>Fusarium</taxon>
        <taxon>Fusarium solani species complex</taxon>
    </lineage>
</organism>
<dbReference type="Proteomes" id="UP000736672">
    <property type="component" value="Unassembled WGS sequence"/>
</dbReference>
<accession>A0A9P9L7V1</accession>
<name>A0A9P9L7V1_FUSSL</name>
<evidence type="ECO:0000313" key="3">
    <source>
        <dbReference type="Proteomes" id="UP000736672"/>
    </source>
</evidence>
<sequence length="202" mass="21632">MKHRQVICMSLNPIPSDTAAISPSRSFLPSSVGCFAGPSPAHRDRLISGGGHVDSSPRIMIVQRRRQRPTRGNETFPLLTQPSPVPLASSTSSASFNCMSDSAKFALLSLFQRIHNAICGLQKPRATRGNYQASDGASVPNVTLPHPTSEFSLDTVLGVSVCGVISFTQLLTRCGPAFRLPGHQVTLEIAKTTLTPAREAHC</sequence>
<feature type="region of interest" description="Disordered" evidence="1">
    <location>
        <begin position="65"/>
        <end position="84"/>
    </location>
</feature>
<reference evidence="2" key="1">
    <citation type="journal article" date="2021" name="Nat. Commun.">
        <title>Genetic determinants of endophytism in the Arabidopsis root mycobiome.</title>
        <authorList>
            <person name="Mesny F."/>
            <person name="Miyauchi S."/>
            <person name="Thiergart T."/>
            <person name="Pickel B."/>
            <person name="Atanasova L."/>
            <person name="Karlsson M."/>
            <person name="Huettel B."/>
            <person name="Barry K.W."/>
            <person name="Haridas S."/>
            <person name="Chen C."/>
            <person name="Bauer D."/>
            <person name="Andreopoulos W."/>
            <person name="Pangilinan J."/>
            <person name="LaButti K."/>
            <person name="Riley R."/>
            <person name="Lipzen A."/>
            <person name="Clum A."/>
            <person name="Drula E."/>
            <person name="Henrissat B."/>
            <person name="Kohler A."/>
            <person name="Grigoriev I.V."/>
            <person name="Martin F.M."/>
            <person name="Hacquard S."/>
        </authorList>
    </citation>
    <scope>NUCLEOTIDE SEQUENCE</scope>
    <source>
        <strain evidence="2">FSSC 5 MPI-SDFR-AT-0091</strain>
    </source>
</reference>
<evidence type="ECO:0000256" key="1">
    <source>
        <dbReference type="SAM" id="MobiDB-lite"/>
    </source>
</evidence>
<evidence type="ECO:0000313" key="2">
    <source>
        <dbReference type="EMBL" id="KAH7275807.1"/>
    </source>
</evidence>
<gene>
    <name evidence="2" type="ORF">B0J15DRAFT_25990</name>
</gene>
<comment type="caution">
    <text evidence="2">The sequence shown here is derived from an EMBL/GenBank/DDBJ whole genome shotgun (WGS) entry which is preliminary data.</text>
</comment>
<dbReference type="EMBL" id="JAGTJS010000001">
    <property type="protein sequence ID" value="KAH7275807.1"/>
    <property type="molecule type" value="Genomic_DNA"/>
</dbReference>
<feature type="compositionally biased region" description="Polar residues" evidence="1">
    <location>
        <begin position="70"/>
        <end position="84"/>
    </location>
</feature>
<dbReference type="AlphaFoldDB" id="A0A9P9L7V1"/>
<protein>
    <submittedName>
        <fullName evidence="2">Uncharacterized protein</fullName>
    </submittedName>
</protein>
<proteinExistence type="predicted"/>
<keyword evidence="3" id="KW-1185">Reference proteome</keyword>